<feature type="transmembrane region" description="Helical" evidence="1">
    <location>
        <begin position="237"/>
        <end position="255"/>
    </location>
</feature>
<gene>
    <name evidence="3" type="ORF">BXT84_12455</name>
</gene>
<evidence type="ECO:0000259" key="2">
    <source>
        <dbReference type="Pfam" id="PF02517"/>
    </source>
</evidence>
<dbReference type="EMBL" id="CP019454">
    <property type="protein sequence ID" value="AUW94654.1"/>
    <property type="molecule type" value="Genomic_DNA"/>
</dbReference>
<accession>A0ABM6RTN8</accession>
<keyword evidence="1" id="KW-0472">Membrane</keyword>
<evidence type="ECO:0000313" key="3">
    <source>
        <dbReference type="EMBL" id="AUW94654.1"/>
    </source>
</evidence>
<dbReference type="Proteomes" id="UP000325292">
    <property type="component" value="Chromosome"/>
</dbReference>
<reference evidence="3 4" key="1">
    <citation type="journal article" date="2019" name="Sci. Rep.">
        <title>Sulfobacillus thermotolerans: new insights into resistance and metabolic capacities of acidophilic chemolithotrophs.</title>
        <authorList>
            <person name="Panyushkina A.E."/>
            <person name="Babenko V.V."/>
            <person name="Nikitina A.S."/>
            <person name="Selezneva O.V."/>
            <person name="Tsaplina I.A."/>
            <person name="Letarova M.A."/>
            <person name="Kostryukova E.S."/>
            <person name="Letarov A.V."/>
        </authorList>
    </citation>
    <scope>NUCLEOTIDE SEQUENCE [LARGE SCALE GENOMIC DNA]</scope>
    <source>
        <strain evidence="3 4">Kr1</strain>
    </source>
</reference>
<proteinExistence type="predicted"/>
<feature type="transmembrane region" description="Helical" evidence="1">
    <location>
        <begin position="31"/>
        <end position="51"/>
    </location>
</feature>
<keyword evidence="1" id="KW-0812">Transmembrane</keyword>
<name>A0ABM6RTN8_9FIRM</name>
<dbReference type="Pfam" id="PF02517">
    <property type="entry name" value="Rce1-like"/>
    <property type="match status" value="1"/>
</dbReference>
<dbReference type="InterPro" id="IPR003675">
    <property type="entry name" value="Rce1/LyrA-like_dom"/>
</dbReference>
<evidence type="ECO:0000256" key="1">
    <source>
        <dbReference type="SAM" id="Phobius"/>
    </source>
</evidence>
<feature type="domain" description="CAAX prenyl protease 2/Lysostaphin resistance protein A-like" evidence="2">
    <location>
        <begin position="127"/>
        <end position="220"/>
    </location>
</feature>
<keyword evidence="4" id="KW-1185">Reference proteome</keyword>
<feature type="transmembrane region" description="Helical" evidence="1">
    <location>
        <begin position="129"/>
        <end position="152"/>
    </location>
</feature>
<sequence>MKKPQPRRNYWPGVFGPPPPGFQTLVGALPLWRLFLATALGSIAVLVLSHWSKSSLAGYSYGFLLFTLISWPFVPQIVKTARWRDATVAESLLLLVASMALGAFAQKILGFNPQQPGLSRMNWQTAVRMLWQFPLVLPVENALLIGAMATVWKFLRPTTAWQRGGVAMLTAALFGLWHVPFWGPWTMWTIGLSVLPWVLFMMATGDVVVPLLAHILMDTMAMVLTFGPSRSFAVHDFWLVGMTMLIVLGLTASVIRDWRMRSAKT</sequence>
<organism evidence="3 4">
    <name type="scientific">Sulfobacillus thermotolerans</name>
    <dbReference type="NCBI Taxonomy" id="338644"/>
    <lineage>
        <taxon>Bacteria</taxon>
        <taxon>Bacillati</taxon>
        <taxon>Bacillota</taxon>
        <taxon>Clostridia</taxon>
        <taxon>Eubacteriales</taxon>
        <taxon>Clostridiales Family XVII. Incertae Sedis</taxon>
        <taxon>Sulfobacillus</taxon>
    </lineage>
</organism>
<protein>
    <recommendedName>
        <fullName evidence="2">CAAX prenyl protease 2/Lysostaphin resistance protein A-like domain-containing protein</fullName>
    </recommendedName>
</protein>
<feature type="transmembrane region" description="Helical" evidence="1">
    <location>
        <begin position="57"/>
        <end position="74"/>
    </location>
</feature>
<feature type="transmembrane region" description="Helical" evidence="1">
    <location>
        <begin position="164"/>
        <end position="182"/>
    </location>
</feature>
<feature type="transmembrane region" description="Helical" evidence="1">
    <location>
        <begin position="194"/>
        <end position="216"/>
    </location>
</feature>
<keyword evidence="1" id="KW-1133">Transmembrane helix</keyword>
<evidence type="ECO:0000313" key="4">
    <source>
        <dbReference type="Proteomes" id="UP000325292"/>
    </source>
</evidence>